<evidence type="ECO:0000256" key="3">
    <source>
        <dbReference type="ARBA" id="ARBA00022475"/>
    </source>
</evidence>
<evidence type="ECO:0000256" key="4">
    <source>
        <dbReference type="ARBA" id="ARBA00022692"/>
    </source>
</evidence>
<name>A0ABZ2UZI9_9RHOB</name>
<comment type="subcellular location">
    <subcellularLocation>
        <location evidence="1">Cell membrane</location>
        <topology evidence="1">Single-pass membrane protein</topology>
    </subcellularLocation>
    <subcellularLocation>
        <location evidence="7">Cell membrane</location>
        <topology evidence="7">Single-pass type II membrane protein</topology>
    </subcellularLocation>
</comment>
<gene>
    <name evidence="9" type="ORF">AABB29_11600</name>
</gene>
<comment type="similarity">
    <text evidence="2 7">Belongs to the ExbD/TolR family.</text>
</comment>
<evidence type="ECO:0000256" key="5">
    <source>
        <dbReference type="ARBA" id="ARBA00022989"/>
    </source>
</evidence>
<accession>A0ABZ2UZI9</accession>
<evidence type="ECO:0000256" key="7">
    <source>
        <dbReference type="RuleBase" id="RU003879"/>
    </source>
</evidence>
<protein>
    <submittedName>
        <fullName evidence="9">ExbD/TolR family protein</fullName>
    </submittedName>
</protein>
<evidence type="ECO:0000256" key="6">
    <source>
        <dbReference type="ARBA" id="ARBA00023136"/>
    </source>
</evidence>
<dbReference type="EMBL" id="CP150951">
    <property type="protein sequence ID" value="WZC47568.1"/>
    <property type="molecule type" value="Genomic_DNA"/>
</dbReference>
<evidence type="ECO:0000313" key="9">
    <source>
        <dbReference type="EMBL" id="WZC47568.1"/>
    </source>
</evidence>
<keyword evidence="7" id="KW-0813">Transport</keyword>
<organism evidence="9 10">
    <name type="scientific">Yoonia phaeophyticola</name>
    <dbReference type="NCBI Taxonomy" id="3137369"/>
    <lineage>
        <taxon>Bacteria</taxon>
        <taxon>Pseudomonadati</taxon>
        <taxon>Pseudomonadota</taxon>
        <taxon>Alphaproteobacteria</taxon>
        <taxon>Rhodobacterales</taxon>
        <taxon>Paracoccaceae</taxon>
        <taxon>Yoonia</taxon>
    </lineage>
</organism>
<sequence length="128" mass="14022">MTLRTRKPRKKGEPTIALINIVFLMLVFFLIAGTVAPPLDERVSLVDTADLEGSPPPDTAVVLPDGTLVLRGEPITPEDLITAERTDPDLMRLVPDRDLPAQMLLEITATLREGGIADVRLITQRGMQ</sequence>
<reference evidence="10" key="1">
    <citation type="submission" date="2024-04" db="EMBL/GenBank/DDBJ databases">
        <title>Phylogenomic analyses of a clade within the roseobacter group suggest taxonomic reassignments of species of the genera Aestuariivita, Citreicella, Loktanella, Nautella, Pelagibaca, Ruegeria, Thalassobius, Thiobacimonas and Tropicibacter, and the proposal o.</title>
        <authorList>
            <person name="Jeon C.O."/>
        </authorList>
    </citation>
    <scope>NUCLEOTIDE SEQUENCE [LARGE SCALE GENOMIC DNA]</scope>
    <source>
        <strain evidence="10">BS5-3</strain>
    </source>
</reference>
<keyword evidence="6 8" id="KW-0472">Membrane</keyword>
<keyword evidence="7" id="KW-0653">Protein transport</keyword>
<keyword evidence="10" id="KW-1185">Reference proteome</keyword>
<keyword evidence="3" id="KW-1003">Cell membrane</keyword>
<proteinExistence type="inferred from homology"/>
<keyword evidence="5 8" id="KW-1133">Transmembrane helix</keyword>
<dbReference type="Pfam" id="PF02472">
    <property type="entry name" value="ExbD"/>
    <property type="match status" value="1"/>
</dbReference>
<evidence type="ECO:0000313" key="10">
    <source>
        <dbReference type="Proteomes" id="UP001440612"/>
    </source>
</evidence>
<evidence type="ECO:0000256" key="2">
    <source>
        <dbReference type="ARBA" id="ARBA00005811"/>
    </source>
</evidence>
<feature type="transmembrane region" description="Helical" evidence="8">
    <location>
        <begin position="16"/>
        <end position="36"/>
    </location>
</feature>
<keyword evidence="4 7" id="KW-0812">Transmembrane</keyword>
<dbReference type="RefSeq" id="WP_341365688.1">
    <property type="nucleotide sequence ID" value="NZ_CP150951.2"/>
</dbReference>
<evidence type="ECO:0000256" key="8">
    <source>
        <dbReference type="SAM" id="Phobius"/>
    </source>
</evidence>
<evidence type="ECO:0000256" key="1">
    <source>
        <dbReference type="ARBA" id="ARBA00004162"/>
    </source>
</evidence>
<dbReference type="Proteomes" id="UP001440612">
    <property type="component" value="Chromosome"/>
</dbReference>
<dbReference type="InterPro" id="IPR003400">
    <property type="entry name" value="ExbD"/>
</dbReference>